<evidence type="ECO:0000259" key="1">
    <source>
        <dbReference type="Pfam" id="PF00144"/>
    </source>
</evidence>
<dbReference type="SUPFAM" id="SSF56601">
    <property type="entry name" value="beta-lactamase/transpeptidase-like"/>
    <property type="match status" value="1"/>
</dbReference>
<dbReference type="PANTHER" id="PTHR43283:SF3">
    <property type="entry name" value="BETA-LACTAMASE FAMILY PROTEIN (AFU_ORTHOLOGUE AFUA_5G07500)"/>
    <property type="match status" value="1"/>
</dbReference>
<reference evidence="2" key="1">
    <citation type="journal article" date="2020" name="Mol. Plant Microbe Interact.">
        <title>Genome Sequence of the Biocontrol Agent Coniothyrium minitans strain Conio (IMI 134523).</title>
        <authorList>
            <person name="Patel D."/>
            <person name="Shittu T.A."/>
            <person name="Baroncelli R."/>
            <person name="Muthumeenakshi S."/>
            <person name="Osborne T.H."/>
            <person name="Janganan T.K."/>
            <person name="Sreenivasaprasad S."/>
        </authorList>
    </citation>
    <scope>NUCLEOTIDE SEQUENCE</scope>
    <source>
        <strain evidence="2">Conio</strain>
    </source>
</reference>
<gene>
    <name evidence="2" type="ORF">PMIN01_12223</name>
</gene>
<dbReference type="OrthoDB" id="428260at2759"/>
<comment type="caution">
    <text evidence="2">The sequence shown here is derived from an EMBL/GenBank/DDBJ whole genome shotgun (WGS) entry which is preliminary data.</text>
</comment>
<evidence type="ECO:0000313" key="3">
    <source>
        <dbReference type="Proteomes" id="UP000756921"/>
    </source>
</evidence>
<feature type="domain" description="Beta-lactamase-related" evidence="1">
    <location>
        <begin position="49"/>
        <end position="428"/>
    </location>
</feature>
<dbReference type="EMBL" id="WJXW01000015">
    <property type="protein sequence ID" value="KAF9730290.1"/>
    <property type="molecule type" value="Genomic_DNA"/>
</dbReference>
<dbReference type="Pfam" id="PF00144">
    <property type="entry name" value="Beta-lactamase"/>
    <property type="match status" value="1"/>
</dbReference>
<dbReference type="Proteomes" id="UP000756921">
    <property type="component" value="Unassembled WGS sequence"/>
</dbReference>
<protein>
    <submittedName>
        <fullName evidence="2">Beta-lactamase family protein</fullName>
    </submittedName>
</protein>
<evidence type="ECO:0000313" key="2">
    <source>
        <dbReference type="EMBL" id="KAF9730290.1"/>
    </source>
</evidence>
<organism evidence="2 3">
    <name type="scientific">Paraphaeosphaeria minitans</name>
    <dbReference type="NCBI Taxonomy" id="565426"/>
    <lineage>
        <taxon>Eukaryota</taxon>
        <taxon>Fungi</taxon>
        <taxon>Dikarya</taxon>
        <taxon>Ascomycota</taxon>
        <taxon>Pezizomycotina</taxon>
        <taxon>Dothideomycetes</taxon>
        <taxon>Pleosporomycetidae</taxon>
        <taxon>Pleosporales</taxon>
        <taxon>Massarineae</taxon>
        <taxon>Didymosphaeriaceae</taxon>
        <taxon>Paraphaeosphaeria</taxon>
    </lineage>
</organism>
<dbReference type="PANTHER" id="PTHR43283">
    <property type="entry name" value="BETA-LACTAMASE-RELATED"/>
    <property type="match status" value="1"/>
</dbReference>
<dbReference type="InterPro" id="IPR050789">
    <property type="entry name" value="Diverse_Enzym_Activities"/>
</dbReference>
<dbReference type="Gene3D" id="3.40.710.10">
    <property type="entry name" value="DD-peptidase/beta-lactamase superfamily"/>
    <property type="match status" value="1"/>
</dbReference>
<dbReference type="AlphaFoldDB" id="A0A9P6G8A9"/>
<dbReference type="InterPro" id="IPR001466">
    <property type="entry name" value="Beta-lactam-related"/>
</dbReference>
<dbReference type="InterPro" id="IPR012338">
    <property type="entry name" value="Beta-lactam/transpept-like"/>
</dbReference>
<proteinExistence type="predicted"/>
<keyword evidence="3" id="KW-1185">Reference proteome</keyword>
<accession>A0A9P6G8A9</accession>
<sequence length="451" mass="49457">MQLDRKTDIGTSNKTLIRSRAMPLLFKPSVAALLHEYIDVATSGPEACLPGAIVHVVDHNNATLFSYASHRHSTQTLFDVYSVTKIVCTIAFMQLVDSNALSLDDHFIIKRHLPELEAKRVLAETGSVRGKEDKSSLLNFEKQHTDITPRMLLNHTNGTGHSLFNARLREYLGRGFDDENETVEPYGTILQSPLMWQPGTHASYGQGFDWLGVLLERVTHRALGDVFHQNLFAKMGVTRSGYSGGRSGSMPTGEGTDHWPTRFRVLGGFGLVPRLRVTRDDTWPIGGHHVETGAMGVVSCVADLGRLLTILLPQNGGVDPVSGVRVLSTESVAEIGKVQLTKHLKNGWGNIRSTDLSMMNHVDLQEPHLDPAGGFGLGCAIQGADRILRGGLKGRSEGSIYWYGAASTDYWVDVKMGFAVVMTGNFFPFGDARWVEFVAGIEGLIYKGLTE</sequence>
<name>A0A9P6G8A9_9PLEO</name>